<evidence type="ECO:0000313" key="15">
    <source>
        <dbReference type="Proteomes" id="UP000494165"/>
    </source>
</evidence>
<evidence type="ECO:0000256" key="9">
    <source>
        <dbReference type="ARBA" id="ARBA00023065"/>
    </source>
</evidence>
<evidence type="ECO:0000256" key="12">
    <source>
        <dbReference type="PROSITE-ProRule" id="PRU00282"/>
    </source>
</evidence>
<gene>
    <name evidence="14" type="ORF">CLODIP_2_CD06589</name>
</gene>
<keyword evidence="10" id="KW-0496">Mitochondrion</keyword>
<dbReference type="Pfam" id="PF00153">
    <property type="entry name" value="Mito_carr"/>
    <property type="match status" value="3"/>
</dbReference>
<evidence type="ECO:0008006" key="16">
    <source>
        <dbReference type="Google" id="ProtNLM"/>
    </source>
</evidence>
<comment type="caution">
    <text evidence="14">The sequence shown here is derived from an EMBL/GenBank/DDBJ whole genome shotgun (WGS) entry which is preliminary data.</text>
</comment>
<evidence type="ECO:0000256" key="5">
    <source>
        <dbReference type="ARBA" id="ARBA00022692"/>
    </source>
</evidence>
<evidence type="ECO:0000256" key="13">
    <source>
        <dbReference type="RuleBase" id="RU000488"/>
    </source>
</evidence>
<feature type="repeat" description="Solcar" evidence="12">
    <location>
        <begin position="88"/>
        <end position="172"/>
    </location>
</feature>
<dbReference type="PANTHER" id="PTHR45758:SF20">
    <property type="entry name" value="MITOFERRIN-2"/>
    <property type="match status" value="1"/>
</dbReference>
<keyword evidence="4" id="KW-0410">Iron transport</keyword>
<feature type="repeat" description="Solcar" evidence="12">
    <location>
        <begin position="1"/>
        <end position="80"/>
    </location>
</feature>
<comment type="subcellular location">
    <subcellularLocation>
        <location evidence="1">Mitochondrion inner membrane</location>
        <topology evidence="1">Multi-pass membrane protein</topology>
    </subcellularLocation>
</comment>
<accession>A0A8S1C1Z2</accession>
<dbReference type="GO" id="GO:0048250">
    <property type="term" value="P:iron import into the mitochondrion"/>
    <property type="evidence" value="ECO:0007669"/>
    <property type="project" value="TreeGrafter"/>
</dbReference>
<keyword evidence="6" id="KW-0999">Mitochondrion inner membrane</keyword>
<sequence>MLQFNFFRSVRSLTQICSKTRMQSLNNFGGPATRGIYDTLSQMVRQEGILRPCRGMSALVVGAGPAHALYFSCYEYSKEKLSRLVPSASDFAPGVAGAMAALLHDGVMNPAEVVKQRLQMYGSPYKSCIDCVRRVYQAEGAGAFYRSYGTQLTMNVPFQSIHFMTYELMQKHTNTDGRYNPKAHMFSGAVAGAVAAAVTTPLDVCKTLLNTQESAVSGLFNAARTIYNLNGLGGFFMGLRARVLYQMPSTAICWSTYEFFKYCLNSNVRVEASSLLPSLDVVNTTSGPAARDEVPPMRELPPRIIPAHPTAQPVAPLSTLPALAFNAVHHSSHLERKFVWNDMTVIFQETTKQARVLGGGEESPFHPPLVLLKS</sequence>
<evidence type="ECO:0000256" key="4">
    <source>
        <dbReference type="ARBA" id="ARBA00022496"/>
    </source>
</evidence>
<dbReference type="EMBL" id="CADEPI010000022">
    <property type="protein sequence ID" value="CAB3365910.1"/>
    <property type="molecule type" value="Genomic_DNA"/>
</dbReference>
<dbReference type="OrthoDB" id="43906at2759"/>
<evidence type="ECO:0000256" key="2">
    <source>
        <dbReference type="ARBA" id="ARBA00006375"/>
    </source>
</evidence>
<evidence type="ECO:0000256" key="3">
    <source>
        <dbReference type="ARBA" id="ARBA00022448"/>
    </source>
</evidence>
<evidence type="ECO:0000256" key="10">
    <source>
        <dbReference type="ARBA" id="ARBA00023128"/>
    </source>
</evidence>
<organism evidence="14 15">
    <name type="scientific">Cloeon dipterum</name>
    <dbReference type="NCBI Taxonomy" id="197152"/>
    <lineage>
        <taxon>Eukaryota</taxon>
        <taxon>Metazoa</taxon>
        <taxon>Ecdysozoa</taxon>
        <taxon>Arthropoda</taxon>
        <taxon>Hexapoda</taxon>
        <taxon>Insecta</taxon>
        <taxon>Pterygota</taxon>
        <taxon>Palaeoptera</taxon>
        <taxon>Ephemeroptera</taxon>
        <taxon>Pisciforma</taxon>
        <taxon>Baetidae</taxon>
        <taxon>Cloeon</taxon>
    </lineage>
</organism>
<dbReference type="InterPro" id="IPR018108">
    <property type="entry name" value="MCP_transmembrane"/>
</dbReference>
<keyword evidence="9" id="KW-0406">Ion transport</keyword>
<evidence type="ECO:0000256" key="11">
    <source>
        <dbReference type="ARBA" id="ARBA00023136"/>
    </source>
</evidence>
<proteinExistence type="inferred from homology"/>
<comment type="similarity">
    <text evidence="2 13">Belongs to the mitochondrial carrier (TC 2.A.29) family.</text>
</comment>
<dbReference type="Gene3D" id="1.50.40.10">
    <property type="entry name" value="Mitochondrial carrier domain"/>
    <property type="match status" value="2"/>
</dbReference>
<dbReference type="InterPro" id="IPR023395">
    <property type="entry name" value="MCP_dom_sf"/>
</dbReference>
<keyword evidence="7" id="KW-1133">Transmembrane helix</keyword>
<keyword evidence="3 13" id="KW-0813">Transport</keyword>
<feature type="repeat" description="Solcar" evidence="12">
    <location>
        <begin position="179"/>
        <end position="263"/>
    </location>
</feature>
<keyword evidence="11 12" id="KW-0472">Membrane</keyword>
<dbReference type="PROSITE" id="PS50920">
    <property type="entry name" value="SOLCAR"/>
    <property type="match status" value="3"/>
</dbReference>
<evidence type="ECO:0000256" key="8">
    <source>
        <dbReference type="ARBA" id="ARBA00023004"/>
    </source>
</evidence>
<evidence type="ECO:0000256" key="1">
    <source>
        <dbReference type="ARBA" id="ARBA00004448"/>
    </source>
</evidence>
<reference evidence="14 15" key="1">
    <citation type="submission" date="2020-04" db="EMBL/GenBank/DDBJ databases">
        <authorList>
            <person name="Alioto T."/>
            <person name="Alioto T."/>
            <person name="Gomez Garrido J."/>
        </authorList>
    </citation>
    <scope>NUCLEOTIDE SEQUENCE [LARGE SCALE GENOMIC DNA]</scope>
</reference>
<keyword evidence="15" id="KW-1185">Reference proteome</keyword>
<dbReference type="SUPFAM" id="SSF103506">
    <property type="entry name" value="Mitochondrial carrier"/>
    <property type="match status" value="1"/>
</dbReference>
<evidence type="ECO:0000256" key="7">
    <source>
        <dbReference type="ARBA" id="ARBA00022989"/>
    </source>
</evidence>
<dbReference type="GO" id="GO:0015093">
    <property type="term" value="F:ferrous iron transmembrane transporter activity"/>
    <property type="evidence" value="ECO:0007669"/>
    <property type="project" value="TreeGrafter"/>
</dbReference>
<evidence type="ECO:0000313" key="14">
    <source>
        <dbReference type="EMBL" id="CAB3365910.1"/>
    </source>
</evidence>
<evidence type="ECO:0000256" key="6">
    <source>
        <dbReference type="ARBA" id="ARBA00022792"/>
    </source>
</evidence>
<dbReference type="GO" id="GO:0005743">
    <property type="term" value="C:mitochondrial inner membrane"/>
    <property type="evidence" value="ECO:0007669"/>
    <property type="project" value="UniProtKB-SubCell"/>
</dbReference>
<dbReference type="Proteomes" id="UP000494165">
    <property type="component" value="Unassembled WGS sequence"/>
</dbReference>
<dbReference type="PANTHER" id="PTHR45758">
    <property type="entry name" value="MITOFERRIN-1-RELATED"/>
    <property type="match status" value="1"/>
</dbReference>
<dbReference type="AlphaFoldDB" id="A0A8S1C1Z2"/>
<name>A0A8S1C1Z2_9INSE</name>
<keyword evidence="5 12" id="KW-0812">Transmembrane</keyword>
<keyword evidence="8" id="KW-0408">Iron</keyword>
<protein>
    <recommendedName>
        <fullName evidence="16">Mitoferrin</fullName>
    </recommendedName>
</protein>